<feature type="compositionally biased region" description="Low complexity" evidence="1">
    <location>
        <begin position="330"/>
        <end position="346"/>
    </location>
</feature>
<reference evidence="3 4" key="1">
    <citation type="submission" date="2011-02" db="EMBL/GenBank/DDBJ databases">
        <title>The Genome Sequence of Sphaeroforma arctica JP610.</title>
        <authorList>
            <consortium name="The Broad Institute Genome Sequencing Platform"/>
            <person name="Russ C."/>
            <person name="Cuomo C."/>
            <person name="Young S.K."/>
            <person name="Zeng Q."/>
            <person name="Gargeya S."/>
            <person name="Alvarado L."/>
            <person name="Berlin A."/>
            <person name="Chapman S.B."/>
            <person name="Chen Z."/>
            <person name="Freedman E."/>
            <person name="Gellesch M."/>
            <person name="Goldberg J."/>
            <person name="Griggs A."/>
            <person name="Gujja S."/>
            <person name="Heilman E."/>
            <person name="Heiman D."/>
            <person name="Howarth C."/>
            <person name="Mehta T."/>
            <person name="Neiman D."/>
            <person name="Pearson M."/>
            <person name="Roberts A."/>
            <person name="Saif S."/>
            <person name="Shea T."/>
            <person name="Shenoy N."/>
            <person name="Sisk P."/>
            <person name="Stolte C."/>
            <person name="Sykes S."/>
            <person name="White J."/>
            <person name="Yandava C."/>
            <person name="Burger G."/>
            <person name="Gray M.W."/>
            <person name="Holland P.W.H."/>
            <person name="King N."/>
            <person name="Lang F.B.F."/>
            <person name="Roger A.J."/>
            <person name="Ruiz-Trillo I."/>
            <person name="Haas B."/>
            <person name="Nusbaum C."/>
            <person name="Birren B."/>
        </authorList>
    </citation>
    <scope>NUCLEOTIDE SEQUENCE [LARGE SCALE GENOMIC DNA]</scope>
    <source>
        <strain evidence="3 4">JP610</strain>
    </source>
</reference>
<dbReference type="GeneID" id="25900848"/>
<sequence length="402" mass="43734">MWNQTDPRACLPSPAMLISEDVLAFNEHMRVESPWKFGLGLYVASQSKSSDVKPGKELKDELKPMPLFYVSPKVAEDRSKKCPKVEPGFYVCAEAGKRFEIRVSPFSPNATRQLAPKYDSMILHMYVDGVKIRSMGLVASGTSDCHFFGWSRAILENNTESVDKFAFQDVQGERVGANGSQGSGGAKATDIGTIKVVFTAAKKGQAMSHNHIFTEVIYNLSKKEKVTEKEMAKKGASIGVGGGENVKKAIQPSRYVYPDHLKQVLHEKTVTVFIRDSMWLESRRIIDGDGLPATAAVAKKGIGATRTTAGYNGSPTQQPIKKKVRVSTDSGVPASNGESSSSASTSIDLDAIQADTQVKLEGVRRAGKKGNARTNVAINLDDDCIEVNKGKRKQKGYVIVID</sequence>
<dbReference type="Pfam" id="PF25534">
    <property type="entry name" value="DUF7918"/>
    <property type="match status" value="1"/>
</dbReference>
<feature type="domain" description="DUF7918" evidence="2">
    <location>
        <begin position="78"/>
        <end position="259"/>
    </location>
</feature>
<dbReference type="RefSeq" id="XP_014161422.1">
    <property type="nucleotide sequence ID" value="XM_014305947.1"/>
</dbReference>
<evidence type="ECO:0000313" key="4">
    <source>
        <dbReference type="Proteomes" id="UP000054560"/>
    </source>
</evidence>
<organism evidence="3 4">
    <name type="scientific">Sphaeroforma arctica JP610</name>
    <dbReference type="NCBI Taxonomy" id="667725"/>
    <lineage>
        <taxon>Eukaryota</taxon>
        <taxon>Ichthyosporea</taxon>
        <taxon>Ichthyophonida</taxon>
        <taxon>Sphaeroforma</taxon>
    </lineage>
</organism>
<protein>
    <recommendedName>
        <fullName evidence="2">DUF7918 domain-containing protein</fullName>
    </recommendedName>
</protein>
<proteinExistence type="predicted"/>
<accession>A0A0L0GES1</accession>
<dbReference type="Proteomes" id="UP000054560">
    <property type="component" value="Unassembled WGS sequence"/>
</dbReference>
<name>A0A0L0GES1_9EUKA</name>
<dbReference type="AlphaFoldDB" id="A0A0L0GES1"/>
<dbReference type="EMBL" id="KQ241606">
    <property type="protein sequence ID" value="KNC87520.1"/>
    <property type="molecule type" value="Genomic_DNA"/>
</dbReference>
<keyword evidence="4" id="KW-1185">Reference proteome</keyword>
<gene>
    <name evidence="3" type="ORF">SARC_00344</name>
</gene>
<feature type="region of interest" description="Disordered" evidence="1">
    <location>
        <begin position="325"/>
        <end position="348"/>
    </location>
</feature>
<dbReference type="InterPro" id="IPR057678">
    <property type="entry name" value="DUF7918"/>
</dbReference>
<evidence type="ECO:0000259" key="2">
    <source>
        <dbReference type="Pfam" id="PF25534"/>
    </source>
</evidence>
<evidence type="ECO:0000256" key="1">
    <source>
        <dbReference type="SAM" id="MobiDB-lite"/>
    </source>
</evidence>
<evidence type="ECO:0000313" key="3">
    <source>
        <dbReference type="EMBL" id="KNC87520.1"/>
    </source>
</evidence>